<evidence type="ECO:0000313" key="4">
    <source>
        <dbReference type="Proteomes" id="UP001218034"/>
    </source>
</evidence>
<feature type="region of interest" description="Disordered" evidence="1">
    <location>
        <begin position="858"/>
        <end position="948"/>
    </location>
</feature>
<dbReference type="PROSITE" id="PS00028">
    <property type="entry name" value="ZINC_FINGER_C2H2_1"/>
    <property type="match status" value="1"/>
</dbReference>
<keyword evidence="4" id="KW-1185">Reference proteome</keyword>
<feature type="region of interest" description="Disordered" evidence="1">
    <location>
        <begin position="809"/>
        <end position="837"/>
    </location>
</feature>
<feature type="compositionally biased region" description="Acidic residues" evidence="1">
    <location>
        <begin position="860"/>
        <end position="925"/>
    </location>
</feature>
<dbReference type="InterPro" id="IPR013087">
    <property type="entry name" value="Znf_C2H2_type"/>
</dbReference>
<dbReference type="Gene3D" id="2.60.40.10">
    <property type="entry name" value="Immunoglobulins"/>
    <property type="match status" value="1"/>
</dbReference>
<reference evidence="3 4" key="1">
    <citation type="submission" date="2022-09" db="EMBL/GenBank/DDBJ databases">
        <title>Xylan utilization by haloarchaea-nanohaloarchaea associations.</title>
        <authorList>
            <person name="Yakimov M."/>
        </authorList>
    </citation>
    <scope>NUCLEOTIDE SEQUENCE [LARGE SCALE GENOMIC DNA]</scope>
    <source>
        <strain evidence="3 4">SVXNc</strain>
    </source>
</reference>
<evidence type="ECO:0000256" key="1">
    <source>
        <dbReference type="SAM" id="MobiDB-lite"/>
    </source>
</evidence>
<proteinExistence type="predicted"/>
<dbReference type="EMBL" id="CP104395">
    <property type="protein sequence ID" value="WEL19280.1"/>
    <property type="molecule type" value="Genomic_DNA"/>
</dbReference>
<dbReference type="InterPro" id="IPR013783">
    <property type="entry name" value="Ig-like_fold"/>
</dbReference>
<feature type="domain" description="C2H2-type" evidence="2">
    <location>
        <begin position="925"/>
        <end position="948"/>
    </location>
</feature>
<dbReference type="RefSeq" id="WP_347722151.1">
    <property type="nucleotide sequence ID" value="NZ_CP104395.1"/>
</dbReference>
<organism evidence="3 4">
    <name type="scientific">Candidatus Nanohalococcus occultus</name>
    <dbReference type="NCBI Taxonomy" id="2978047"/>
    <lineage>
        <taxon>Archaea</taxon>
        <taxon>Candidatus Nanohalarchaeota</taxon>
        <taxon>Candidatus Nanohalarchaeota incertae sedis</taxon>
        <taxon>Candidatus Nanohalococcus</taxon>
    </lineage>
</organism>
<name>A0ABY8CEX4_9ARCH</name>
<evidence type="ECO:0000259" key="2">
    <source>
        <dbReference type="PROSITE" id="PS50157"/>
    </source>
</evidence>
<gene>
    <name evidence="3" type="ORF">SVXNc_0252</name>
</gene>
<protein>
    <recommendedName>
        <fullName evidence="2">C2H2-type domain-containing protein</fullName>
    </recommendedName>
</protein>
<feature type="region of interest" description="Disordered" evidence="1">
    <location>
        <begin position="752"/>
        <end position="779"/>
    </location>
</feature>
<evidence type="ECO:0000313" key="3">
    <source>
        <dbReference type="EMBL" id="WEL19280.1"/>
    </source>
</evidence>
<dbReference type="GeneID" id="90589687"/>
<dbReference type="PROSITE" id="PS50157">
    <property type="entry name" value="ZINC_FINGER_C2H2_2"/>
    <property type="match status" value="1"/>
</dbReference>
<accession>A0ABY8CEX4</accession>
<dbReference type="Proteomes" id="UP001218034">
    <property type="component" value="Chromosome"/>
</dbReference>
<sequence>MKKGRKLSLVLISVLVLIGYGSAAAEVDISPEDQVVWLNDNVVDKKLNAELRCTGEDVDIEDYAILDSSSNRIYPTDEPDLSTNTTDLVYGPDETESWVAPEPGKYFVKLECSSGSDTFESFYYDRLSVEISSPEEDSSVYTGTEREVEVSLTSPADQLNYGQNFDNVKLRLNGEQIGQEEIQFASSTKVNVDIPKDAIQGTASLEAEVAYEESSQSPTTWTETTSNEVDVKDWKIETTYNPSQRLPSNRLSELNMTVKIMREGEPVKDLGPRHFFIEQGEESANTGDYEWFSGEFEGVTSDERFAVYNLELQKMPKLQETKDYELDIRFKTGGDTDYDQKVGTVYVEKKFTFEGRVSDSDSRAIETAFRLQDDEYIEQFETNSRGFFSRRVMPGGFGMDVTFPRGGLVLNDVELSGDYSGNINYQYYENPGEVEGVDLQGIDPINMMAVSFGYPFDSGSGSIQYNPAKTEDPMNVDLYECQRWNFWGEDCISGWDKVDEEDVTLPPTKWKAEFPVTPVETSEYGDEKQVLYSAYVIGTNSGLALDRLGLESYRVPSNEQFRVEGRAVTKGRPIENADVRIELLDGSQVVKSSSTTTDEEGVFSMDVETPEAGNYSLKAEISKGSYRPYSETLDSELEVYRQKSMSLDMPDSIEVGPGNTVEKIVTVENDGQTAFEDAALTVSESDLDISFSDSGFSVEPGEEKDITVSITVPEGFCDPSCVKYPTSDILLESDGFSEEFDLGVEIVEDSGAVSGSTENQQSDDSDQGTQNSPIPVTPAGQFLASQSSLNIALGLITVFSLALASAVKKKKGSEENDRGSRTINLQRPKVEPANSSDDEIDAVAENLDADGVDAVAEAMTEQDESQEDGEQESQDSEPQDDEDEEIEALAEAMKEEEENIESGASEESDEQTDEESTGQEADQEVTCDVCGESFDTESGMKLHKQAFH</sequence>